<evidence type="ECO:0000256" key="5">
    <source>
        <dbReference type="ARBA" id="ARBA00023242"/>
    </source>
</evidence>
<organism evidence="7 8">
    <name type="scientific">Chara braunii</name>
    <name type="common">Braun's stonewort</name>
    <dbReference type="NCBI Taxonomy" id="69332"/>
    <lineage>
        <taxon>Eukaryota</taxon>
        <taxon>Viridiplantae</taxon>
        <taxon>Streptophyta</taxon>
        <taxon>Charophyceae</taxon>
        <taxon>Charales</taxon>
        <taxon>Characeae</taxon>
        <taxon>Chara</taxon>
    </lineage>
</organism>
<dbReference type="Pfam" id="PF04855">
    <property type="entry name" value="SNF5"/>
    <property type="match status" value="1"/>
</dbReference>
<proteinExistence type="inferred from homology"/>
<protein>
    <submittedName>
        <fullName evidence="7">Uncharacterized protein</fullName>
    </submittedName>
</protein>
<dbReference type="GO" id="GO:0000228">
    <property type="term" value="C:nuclear chromosome"/>
    <property type="evidence" value="ECO:0007669"/>
    <property type="project" value="InterPro"/>
</dbReference>
<dbReference type="EMBL" id="BFEA01000468">
    <property type="protein sequence ID" value="GBG84218.1"/>
    <property type="molecule type" value="Genomic_DNA"/>
</dbReference>
<sequence length="265" mass="31143">MRGATDRQALRHQPPPTRIPFRMPTKDNLIPIRLDVEVEGRRLKDGFTWDSNEHDSEIVPFARRLVREQGLPGAFVSPVVQAMQSQISEFRAYETHEISMEERLYQLKLDLRVNNIVVKDQFLWDIGNVESDPEGFALQFCQDYKIADPEVAPAIAVAIREQLYELIKQSVAGRESRMTKKIRRERGLDLYGQGGINGTTALNLMRRPNNKYCVQRKKTEWEAWEPVVEVLNERELEALDARDQRNARYKREKDEREEMFPRRYR</sequence>
<feature type="region of interest" description="Disordered" evidence="6">
    <location>
        <begin position="242"/>
        <end position="265"/>
    </location>
</feature>
<accession>A0A388LPG0</accession>
<keyword evidence="5" id="KW-0539">Nucleus</keyword>
<feature type="region of interest" description="Disordered" evidence="6">
    <location>
        <begin position="1"/>
        <end position="24"/>
    </location>
</feature>
<evidence type="ECO:0000256" key="2">
    <source>
        <dbReference type="ARBA" id="ARBA00010239"/>
    </source>
</evidence>
<evidence type="ECO:0000256" key="3">
    <source>
        <dbReference type="ARBA" id="ARBA00023015"/>
    </source>
</evidence>
<reference evidence="7 8" key="1">
    <citation type="journal article" date="2018" name="Cell">
        <title>The Chara Genome: Secondary Complexity and Implications for Plant Terrestrialization.</title>
        <authorList>
            <person name="Nishiyama T."/>
            <person name="Sakayama H."/>
            <person name="Vries J.D."/>
            <person name="Buschmann H."/>
            <person name="Saint-Marcoux D."/>
            <person name="Ullrich K.K."/>
            <person name="Haas F.B."/>
            <person name="Vanderstraeten L."/>
            <person name="Becker D."/>
            <person name="Lang D."/>
            <person name="Vosolsobe S."/>
            <person name="Rombauts S."/>
            <person name="Wilhelmsson P.K.I."/>
            <person name="Janitza P."/>
            <person name="Kern R."/>
            <person name="Heyl A."/>
            <person name="Rumpler F."/>
            <person name="Villalobos L.I.A.C."/>
            <person name="Clay J.M."/>
            <person name="Skokan R."/>
            <person name="Toyoda A."/>
            <person name="Suzuki Y."/>
            <person name="Kagoshima H."/>
            <person name="Schijlen E."/>
            <person name="Tajeshwar N."/>
            <person name="Catarino B."/>
            <person name="Hetherington A.J."/>
            <person name="Saltykova A."/>
            <person name="Bonnot C."/>
            <person name="Breuninger H."/>
            <person name="Symeonidi A."/>
            <person name="Radhakrishnan G.V."/>
            <person name="Van Nieuwerburgh F."/>
            <person name="Deforce D."/>
            <person name="Chang C."/>
            <person name="Karol K.G."/>
            <person name="Hedrich R."/>
            <person name="Ulvskov P."/>
            <person name="Glockner G."/>
            <person name="Delwiche C.F."/>
            <person name="Petrasek J."/>
            <person name="Van de Peer Y."/>
            <person name="Friml J."/>
            <person name="Beilby M."/>
            <person name="Dolan L."/>
            <person name="Kohara Y."/>
            <person name="Sugano S."/>
            <person name="Fujiyama A."/>
            <person name="Delaux P.-M."/>
            <person name="Quint M."/>
            <person name="TheiBen G."/>
            <person name="Hagemann M."/>
            <person name="Harholt J."/>
            <person name="Dunand C."/>
            <person name="Zachgo S."/>
            <person name="Langdale J."/>
            <person name="Maumus F."/>
            <person name="Straeten D.V.D."/>
            <person name="Gould S.B."/>
            <person name="Rensing S.A."/>
        </authorList>
    </citation>
    <scope>NUCLEOTIDE SEQUENCE [LARGE SCALE GENOMIC DNA]</scope>
    <source>
        <strain evidence="7 8">S276</strain>
    </source>
</reference>
<keyword evidence="8" id="KW-1185">Reference proteome</keyword>
<dbReference type="STRING" id="69332.A0A388LPG0"/>
<dbReference type="PANTHER" id="PTHR10019">
    <property type="entry name" value="SNF5"/>
    <property type="match status" value="1"/>
</dbReference>
<evidence type="ECO:0000313" key="8">
    <source>
        <dbReference type="Proteomes" id="UP000265515"/>
    </source>
</evidence>
<name>A0A388LPG0_CHABU</name>
<dbReference type="Proteomes" id="UP000265515">
    <property type="component" value="Unassembled WGS sequence"/>
</dbReference>
<evidence type="ECO:0000256" key="1">
    <source>
        <dbReference type="ARBA" id="ARBA00004123"/>
    </source>
</evidence>
<dbReference type="GO" id="GO:0006338">
    <property type="term" value="P:chromatin remodeling"/>
    <property type="evidence" value="ECO:0007669"/>
    <property type="project" value="InterPro"/>
</dbReference>
<comment type="caution">
    <text evidence="7">The sequence shown here is derived from an EMBL/GenBank/DDBJ whole genome shotgun (WGS) entry which is preliminary data.</text>
</comment>
<evidence type="ECO:0000256" key="6">
    <source>
        <dbReference type="SAM" id="MobiDB-lite"/>
    </source>
</evidence>
<dbReference type="InterPro" id="IPR006939">
    <property type="entry name" value="SNF5"/>
</dbReference>
<dbReference type="Gramene" id="GBG84218">
    <property type="protein sequence ID" value="GBG84218"/>
    <property type="gene ID" value="CBR_g38190"/>
</dbReference>
<keyword evidence="4" id="KW-0804">Transcription</keyword>
<dbReference type="AlphaFoldDB" id="A0A388LPG0"/>
<comment type="subcellular location">
    <subcellularLocation>
        <location evidence="1">Nucleus</location>
    </subcellularLocation>
</comment>
<dbReference type="OMA" id="EWDLYEP"/>
<evidence type="ECO:0000313" key="7">
    <source>
        <dbReference type="EMBL" id="GBG84218.1"/>
    </source>
</evidence>
<comment type="similarity">
    <text evidence="2">Belongs to the SNF5 family.</text>
</comment>
<keyword evidence="3" id="KW-0805">Transcription regulation</keyword>
<dbReference type="OrthoDB" id="515064at2759"/>
<gene>
    <name evidence="7" type="ORF">CBR_g38190</name>
</gene>
<evidence type="ECO:0000256" key="4">
    <source>
        <dbReference type="ARBA" id="ARBA00023163"/>
    </source>
</evidence>